<evidence type="ECO:0000313" key="2">
    <source>
        <dbReference type="Proteomes" id="UP000665020"/>
    </source>
</evidence>
<accession>A0A8A7KF97</accession>
<name>A0A8A7KF97_9FIRM</name>
<evidence type="ECO:0008006" key="3">
    <source>
        <dbReference type="Google" id="ProtNLM"/>
    </source>
</evidence>
<organism evidence="1 2">
    <name type="scientific">Iocasia fonsfrigidae</name>
    <dbReference type="NCBI Taxonomy" id="2682810"/>
    <lineage>
        <taxon>Bacteria</taxon>
        <taxon>Bacillati</taxon>
        <taxon>Bacillota</taxon>
        <taxon>Clostridia</taxon>
        <taxon>Halanaerobiales</taxon>
        <taxon>Halanaerobiaceae</taxon>
        <taxon>Iocasia</taxon>
    </lineage>
</organism>
<dbReference type="AlphaFoldDB" id="A0A8A7KF97"/>
<dbReference type="EMBL" id="CP046640">
    <property type="protein sequence ID" value="QTL98159.1"/>
    <property type="molecule type" value="Genomic_DNA"/>
</dbReference>
<keyword evidence="2" id="KW-1185">Reference proteome</keyword>
<dbReference type="Proteomes" id="UP000665020">
    <property type="component" value="Chromosome"/>
</dbReference>
<sequence>MNIKLGDFVVRKEEKNDLLFQVTGFDGDFALLKGVRIPIITVCSLNKLIKLNRKREGLKALRRVK</sequence>
<protein>
    <recommendedName>
        <fullName evidence="3">Ribosomal protein L14</fullName>
    </recommendedName>
</protein>
<proteinExistence type="predicted"/>
<dbReference type="KEGG" id="ifn:GM661_09300"/>
<evidence type="ECO:0000313" key="1">
    <source>
        <dbReference type="EMBL" id="QTL98159.1"/>
    </source>
</evidence>
<gene>
    <name evidence="1" type="ORF">GM661_09300</name>
</gene>
<dbReference type="RefSeq" id="WP_125990226.1">
    <property type="nucleotide sequence ID" value="NZ_CP046640.1"/>
</dbReference>
<reference evidence="1" key="1">
    <citation type="submission" date="2019-12" db="EMBL/GenBank/DDBJ databases">
        <authorList>
            <person name="zhang j."/>
            <person name="sun C.M."/>
        </authorList>
    </citation>
    <scope>NUCLEOTIDE SEQUENCE</scope>
    <source>
        <strain evidence="1">NS-1</strain>
    </source>
</reference>